<evidence type="ECO:0000313" key="1">
    <source>
        <dbReference type="EMBL" id="KAJ1349744.1"/>
    </source>
</evidence>
<gene>
    <name evidence="1" type="ORF">KIN20_005385</name>
</gene>
<evidence type="ECO:0000313" key="2">
    <source>
        <dbReference type="Proteomes" id="UP001196413"/>
    </source>
</evidence>
<organism evidence="1 2">
    <name type="scientific">Parelaphostrongylus tenuis</name>
    <name type="common">Meningeal worm</name>
    <dbReference type="NCBI Taxonomy" id="148309"/>
    <lineage>
        <taxon>Eukaryota</taxon>
        <taxon>Metazoa</taxon>
        <taxon>Ecdysozoa</taxon>
        <taxon>Nematoda</taxon>
        <taxon>Chromadorea</taxon>
        <taxon>Rhabditida</taxon>
        <taxon>Rhabditina</taxon>
        <taxon>Rhabditomorpha</taxon>
        <taxon>Strongyloidea</taxon>
        <taxon>Metastrongylidae</taxon>
        <taxon>Parelaphostrongylus</taxon>
    </lineage>
</organism>
<comment type="caution">
    <text evidence="1">The sequence shown here is derived from an EMBL/GenBank/DDBJ whole genome shotgun (WGS) entry which is preliminary data.</text>
</comment>
<name>A0AAD5ML96_PARTN</name>
<keyword evidence="2" id="KW-1185">Reference proteome</keyword>
<dbReference type="Proteomes" id="UP001196413">
    <property type="component" value="Unassembled WGS sequence"/>
</dbReference>
<dbReference type="AlphaFoldDB" id="A0AAD5ML96"/>
<feature type="non-terminal residue" evidence="1">
    <location>
        <position position="67"/>
    </location>
</feature>
<sequence>YELDATDDIDVTEKLDQQLLFKDQAHLRFGGRKRSPVGRIEPDGADWQISNSAEPWLKITISTSFMA</sequence>
<protein>
    <submittedName>
        <fullName evidence="1">Uncharacterized protein</fullName>
    </submittedName>
</protein>
<proteinExistence type="predicted"/>
<reference evidence="1" key="1">
    <citation type="submission" date="2021-06" db="EMBL/GenBank/DDBJ databases">
        <title>Parelaphostrongylus tenuis whole genome reference sequence.</title>
        <authorList>
            <person name="Garwood T.J."/>
            <person name="Larsen P.A."/>
            <person name="Fountain-Jones N.M."/>
            <person name="Garbe J.R."/>
            <person name="Macchietto M.G."/>
            <person name="Kania S.A."/>
            <person name="Gerhold R.W."/>
            <person name="Richards J.E."/>
            <person name="Wolf T.M."/>
        </authorList>
    </citation>
    <scope>NUCLEOTIDE SEQUENCE</scope>
    <source>
        <strain evidence="1">MNPRO001-30</strain>
        <tissue evidence="1">Meninges</tissue>
    </source>
</reference>
<accession>A0AAD5ML96</accession>
<dbReference type="EMBL" id="JAHQIW010000734">
    <property type="protein sequence ID" value="KAJ1349744.1"/>
    <property type="molecule type" value="Genomic_DNA"/>
</dbReference>